<dbReference type="PANTHER" id="PTHR43132:SF2">
    <property type="entry name" value="ARSENICAL RESISTANCE OPERON REPRESSOR ARSR-RELATED"/>
    <property type="match status" value="1"/>
</dbReference>
<keyword evidence="2" id="KW-0238">DNA-binding</keyword>
<evidence type="ECO:0000313" key="6">
    <source>
        <dbReference type="Proteomes" id="UP000534783"/>
    </source>
</evidence>
<evidence type="ECO:0000313" key="5">
    <source>
        <dbReference type="EMBL" id="NKE73424.1"/>
    </source>
</evidence>
<dbReference type="Gene3D" id="1.10.10.10">
    <property type="entry name" value="Winged helix-like DNA-binding domain superfamily/Winged helix DNA-binding domain"/>
    <property type="match status" value="1"/>
</dbReference>
<dbReference type="GO" id="GO:0003700">
    <property type="term" value="F:DNA-binding transcription factor activity"/>
    <property type="evidence" value="ECO:0007669"/>
    <property type="project" value="InterPro"/>
</dbReference>
<protein>
    <submittedName>
        <fullName evidence="5">Winged helix-turn-helix transcriptional regulator</fullName>
    </submittedName>
</protein>
<dbReference type="PANTHER" id="PTHR43132">
    <property type="entry name" value="ARSENICAL RESISTANCE OPERON REPRESSOR ARSR-RELATED"/>
    <property type="match status" value="1"/>
</dbReference>
<dbReference type="InterPro" id="IPR036390">
    <property type="entry name" value="WH_DNA-bd_sf"/>
</dbReference>
<proteinExistence type="predicted"/>
<gene>
    <name evidence="5" type="ORF">MNODULE_21935</name>
</gene>
<name>A0A7X6DU74_9BACT</name>
<dbReference type="NCBIfam" id="NF033788">
    <property type="entry name" value="HTH_metalloreg"/>
    <property type="match status" value="1"/>
</dbReference>
<reference evidence="5 6" key="1">
    <citation type="journal article" date="2020" name="Nature">
        <title>Bacterial chemolithoautotrophy via manganese oxidation.</title>
        <authorList>
            <person name="Yu H."/>
            <person name="Leadbetter J.R."/>
        </authorList>
    </citation>
    <scope>NUCLEOTIDE SEQUENCE [LARGE SCALE GENOMIC DNA]</scope>
    <source>
        <strain evidence="5 6">Mn-1</strain>
    </source>
</reference>
<feature type="domain" description="HTH arsR-type" evidence="4">
    <location>
        <begin position="2"/>
        <end position="97"/>
    </location>
</feature>
<comment type="caution">
    <text evidence="5">The sequence shown here is derived from an EMBL/GenBank/DDBJ whole genome shotgun (WGS) entry which is preliminary data.</text>
</comment>
<dbReference type="AlphaFoldDB" id="A0A7X6DU74"/>
<dbReference type="SUPFAM" id="SSF46785">
    <property type="entry name" value="Winged helix' DNA-binding domain"/>
    <property type="match status" value="1"/>
</dbReference>
<evidence type="ECO:0000256" key="2">
    <source>
        <dbReference type="ARBA" id="ARBA00023125"/>
    </source>
</evidence>
<dbReference type="EMBL" id="VTOW01000007">
    <property type="protein sequence ID" value="NKE73424.1"/>
    <property type="molecule type" value="Genomic_DNA"/>
</dbReference>
<dbReference type="InterPro" id="IPR051011">
    <property type="entry name" value="Metal_resp_trans_reg"/>
</dbReference>
<dbReference type="CDD" id="cd00090">
    <property type="entry name" value="HTH_ARSR"/>
    <property type="match status" value="1"/>
</dbReference>
<keyword evidence="1" id="KW-0805">Transcription regulation</keyword>
<dbReference type="PRINTS" id="PR00778">
    <property type="entry name" value="HTHARSR"/>
</dbReference>
<dbReference type="GO" id="GO:0003677">
    <property type="term" value="F:DNA binding"/>
    <property type="evidence" value="ECO:0007669"/>
    <property type="project" value="UniProtKB-KW"/>
</dbReference>
<dbReference type="PROSITE" id="PS50987">
    <property type="entry name" value="HTH_ARSR_2"/>
    <property type="match status" value="1"/>
</dbReference>
<accession>A0A7X6DU74</accession>
<keyword evidence="6" id="KW-1185">Reference proteome</keyword>
<evidence type="ECO:0000256" key="3">
    <source>
        <dbReference type="ARBA" id="ARBA00023163"/>
    </source>
</evidence>
<organism evidence="5 6">
    <name type="scientific">Candidatus Manganitrophus noduliformans</name>
    <dbReference type="NCBI Taxonomy" id="2606439"/>
    <lineage>
        <taxon>Bacteria</taxon>
        <taxon>Pseudomonadati</taxon>
        <taxon>Nitrospirota</taxon>
        <taxon>Nitrospiria</taxon>
        <taxon>Candidatus Troglogloeales</taxon>
        <taxon>Candidatus Manganitrophaceae</taxon>
        <taxon>Candidatus Manganitrophus</taxon>
    </lineage>
</organism>
<dbReference type="InterPro" id="IPR001845">
    <property type="entry name" value="HTH_ArsR_DNA-bd_dom"/>
</dbReference>
<evidence type="ECO:0000256" key="1">
    <source>
        <dbReference type="ARBA" id="ARBA00023015"/>
    </source>
</evidence>
<sequence length="135" mass="15493">MIQDELLSAQVGLFSALADPTRLQILELLHQKGPMHVTKIYEALGKPQNLVSHHLNCLRTCGLAEMEKQGRMAIYRVANPEIDRILDWAHKQVIVQAERSYLAAWWGRKDTLENDPGKNMAKSEVFLKLYSLRRI</sequence>
<evidence type="ECO:0000259" key="4">
    <source>
        <dbReference type="PROSITE" id="PS50987"/>
    </source>
</evidence>
<dbReference type="Pfam" id="PF01022">
    <property type="entry name" value="HTH_5"/>
    <property type="match status" value="1"/>
</dbReference>
<dbReference type="SMART" id="SM00418">
    <property type="entry name" value="HTH_ARSR"/>
    <property type="match status" value="1"/>
</dbReference>
<dbReference type="Proteomes" id="UP000534783">
    <property type="component" value="Unassembled WGS sequence"/>
</dbReference>
<keyword evidence="3" id="KW-0804">Transcription</keyword>
<dbReference type="RefSeq" id="WP_168063380.1">
    <property type="nucleotide sequence ID" value="NZ_VTOW01000007.1"/>
</dbReference>
<dbReference type="InterPro" id="IPR011991">
    <property type="entry name" value="ArsR-like_HTH"/>
</dbReference>
<dbReference type="InterPro" id="IPR036388">
    <property type="entry name" value="WH-like_DNA-bd_sf"/>
</dbReference>